<sequence>NGNIEYYSKTMEKLDNLLYKKLGYMYFLRKIISKYSDIIIIGGSMFIQYKGWENKYKFYQELINEKTCIIGVNFGPFYDNAFLEKYRSLFEVASLVSFREKKSYDFFSQLKNIQYKPDVVFNLYNEKKVNKKNKIIGISV</sequence>
<name>A0A7X2MHK3_9LACO</name>
<dbReference type="Proteomes" id="UP000467635">
    <property type="component" value="Unassembled WGS sequence"/>
</dbReference>
<evidence type="ECO:0000313" key="2">
    <source>
        <dbReference type="EMBL" id="MSE09598.1"/>
    </source>
</evidence>
<feature type="non-terminal residue" evidence="2">
    <location>
        <position position="1"/>
    </location>
</feature>
<organism evidence="2 3">
    <name type="scientific">Ligilactobacillus salivarius</name>
    <dbReference type="NCBI Taxonomy" id="1624"/>
    <lineage>
        <taxon>Bacteria</taxon>
        <taxon>Bacillati</taxon>
        <taxon>Bacillota</taxon>
        <taxon>Bacilli</taxon>
        <taxon>Lactobacillales</taxon>
        <taxon>Lactobacillaceae</taxon>
        <taxon>Ligilactobacillus</taxon>
    </lineage>
</organism>
<comment type="caution">
    <text evidence="2">The sequence shown here is derived from an EMBL/GenBank/DDBJ whole genome shotgun (WGS) entry which is preliminary data.</text>
</comment>
<dbReference type="EMBL" id="WKKX01001018">
    <property type="protein sequence ID" value="MSE09598.1"/>
    <property type="molecule type" value="Genomic_DNA"/>
</dbReference>
<dbReference type="Pfam" id="PF04230">
    <property type="entry name" value="PS_pyruv_trans"/>
    <property type="match status" value="1"/>
</dbReference>
<protein>
    <recommendedName>
        <fullName evidence="1">Polysaccharide pyruvyl transferase domain-containing protein</fullName>
    </recommendedName>
</protein>
<feature type="non-terminal residue" evidence="2">
    <location>
        <position position="140"/>
    </location>
</feature>
<reference evidence="2 3" key="1">
    <citation type="submission" date="2019-11" db="EMBL/GenBank/DDBJ databases">
        <title>Draft Genome Sequence of Plant Growth-Promoting Rhizosphere-Associated Bacteria.</title>
        <authorList>
            <person name="Vasilyev I.Y."/>
            <person name="Radchenko V."/>
            <person name="Ilnitskaya E.V."/>
        </authorList>
    </citation>
    <scope>NUCLEOTIDE SEQUENCE [LARGE SCALE GENOMIC DNA]</scope>
    <source>
        <strain evidence="2 3">VRA_01-1sq_f</strain>
    </source>
</reference>
<accession>A0A7X2MHK3</accession>
<feature type="domain" description="Polysaccharide pyruvyl transferase" evidence="1">
    <location>
        <begin position="7"/>
        <end position="134"/>
    </location>
</feature>
<evidence type="ECO:0000259" key="1">
    <source>
        <dbReference type="Pfam" id="PF04230"/>
    </source>
</evidence>
<evidence type="ECO:0000313" key="3">
    <source>
        <dbReference type="Proteomes" id="UP000467635"/>
    </source>
</evidence>
<proteinExistence type="predicted"/>
<dbReference type="AlphaFoldDB" id="A0A7X2MHK3"/>
<gene>
    <name evidence="2" type="ORF">GKC33_13245</name>
</gene>
<dbReference type="InterPro" id="IPR007345">
    <property type="entry name" value="Polysacch_pyruvyl_Trfase"/>
</dbReference>